<evidence type="ECO:0000256" key="5">
    <source>
        <dbReference type="ARBA" id="ARBA00022723"/>
    </source>
</evidence>
<keyword evidence="8" id="KW-0411">Iron-sulfur</keyword>
<dbReference type="RefSeq" id="WP_006568981.1">
    <property type="nucleotide sequence ID" value="NZ_BAABZP010000001.1"/>
</dbReference>
<evidence type="ECO:0000256" key="3">
    <source>
        <dbReference type="ARBA" id="ARBA00022485"/>
    </source>
</evidence>
<dbReference type="PROSITE" id="PS51918">
    <property type="entry name" value="RADICAL_SAM"/>
    <property type="match status" value="1"/>
</dbReference>
<evidence type="ECO:0000313" key="12">
    <source>
        <dbReference type="EMBL" id="VYS88355.1"/>
    </source>
</evidence>
<evidence type="ECO:0000256" key="9">
    <source>
        <dbReference type="ARBA" id="ARBA00047365"/>
    </source>
</evidence>
<gene>
    <name evidence="12" type="primary">hpdA_2</name>
    <name evidence="12" type="ORF">ACLFYP115_00780</name>
</gene>
<dbReference type="Pfam" id="PF13353">
    <property type="entry name" value="Fer4_12"/>
    <property type="match status" value="1"/>
</dbReference>
<dbReference type="Gene3D" id="3.20.20.70">
    <property type="entry name" value="Aldolase class I"/>
    <property type="match status" value="1"/>
</dbReference>
<dbReference type="SUPFAM" id="SSF102114">
    <property type="entry name" value="Radical SAM enzymes"/>
    <property type="match status" value="1"/>
</dbReference>
<protein>
    <submittedName>
        <fullName evidence="12">4-hydroxyphenylacetate decarboxylase activating enzyme</fullName>
        <ecNumber evidence="12">1.97.1.-</ecNumber>
    </submittedName>
</protein>
<evidence type="ECO:0000256" key="6">
    <source>
        <dbReference type="ARBA" id="ARBA00023002"/>
    </source>
</evidence>
<keyword evidence="7" id="KW-0408">Iron</keyword>
<evidence type="ECO:0000256" key="2">
    <source>
        <dbReference type="ARBA" id="ARBA00009777"/>
    </source>
</evidence>
<dbReference type="GO" id="GO:0016491">
    <property type="term" value="F:oxidoreductase activity"/>
    <property type="evidence" value="ECO:0007669"/>
    <property type="project" value="UniProtKB-KW"/>
</dbReference>
<dbReference type="InterPro" id="IPR017900">
    <property type="entry name" value="4Fe4S_Fe_S_CS"/>
</dbReference>
<dbReference type="InterPro" id="IPR040074">
    <property type="entry name" value="BssD/PflA/YjjW"/>
</dbReference>
<dbReference type="InterPro" id="IPR058240">
    <property type="entry name" value="rSAM_sf"/>
</dbReference>
<dbReference type="PROSITE" id="PS00198">
    <property type="entry name" value="4FE4S_FER_1"/>
    <property type="match status" value="1"/>
</dbReference>
<organism evidence="12">
    <name type="scientific">Anaerostipes caccae</name>
    <dbReference type="NCBI Taxonomy" id="105841"/>
    <lineage>
        <taxon>Bacteria</taxon>
        <taxon>Bacillati</taxon>
        <taxon>Bacillota</taxon>
        <taxon>Clostridia</taxon>
        <taxon>Lachnospirales</taxon>
        <taxon>Lachnospiraceae</taxon>
        <taxon>Anaerostipes</taxon>
    </lineage>
</organism>
<dbReference type="SFLD" id="SFLDG01118">
    <property type="entry name" value="activating_enzymes__group_2"/>
    <property type="match status" value="1"/>
</dbReference>
<evidence type="ECO:0000259" key="10">
    <source>
        <dbReference type="PROSITE" id="PS51379"/>
    </source>
</evidence>
<dbReference type="InterPro" id="IPR017896">
    <property type="entry name" value="4Fe4S_Fe-S-bd"/>
</dbReference>
<keyword evidence="5" id="KW-0479">Metal-binding</keyword>
<feature type="domain" description="4Fe-4S ferredoxin-type" evidence="10">
    <location>
        <begin position="48"/>
        <end position="77"/>
    </location>
</feature>
<comment type="cofactor">
    <cofactor evidence="1">
        <name>[4Fe-4S] cluster</name>
        <dbReference type="ChEBI" id="CHEBI:49883"/>
    </cofactor>
</comment>
<dbReference type="NCBIfam" id="TIGR02494">
    <property type="entry name" value="PFLE_PFLC"/>
    <property type="match status" value="1"/>
</dbReference>
<dbReference type="PANTHER" id="PTHR30352:SF4">
    <property type="entry name" value="PYRUVATE FORMATE-LYASE 2-ACTIVATING ENZYME"/>
    <property type="match status" value="1"/>
</dbReference>
<name>A0A6N2S940_9FIRM</name>
<keyword evidence="4" id="KW-0949">S-adenosyl-L-methionine</keyword>
<evidence type="ECO:0000256" key="7">
    <source>
        <dbReference type="ARBA" id="ARBA00023004"/>
    </source>
</evidence>
<dbReference type="EMBL" id="CACRSQ010000003">
    <property type="protein sequence ID" value="VYS88355.1"/>
    <property type="molecule type" value="Genomic_DNA"/>
</dbReference>
<evidence type="ECO:0000259" key="11">
    <source>
        <dbReference type="PROSITE" id="PS51918"/>
    </source>
</evidence>
<evidence type="ECO:0000256" key="8">
    <source>
        <dbReference type="ARBA" id="ARBA00023014"/>
    </source>
</evidence>
<dbReference type="GO" id="GO:0051539">
    <property type="term" value="F:4 iron, 4 sulfur cluster binding"/>
    <property type="evidence" value="ECO:0007669"/>
    <property type="project" value="UniProtKB-KW"/>
</dbReference>
<reference evidence="12" key="1">
    <citation type="submission" date="2019-11" db="EMBL/GenBank/DDBJ databases">
        <authorList>
            <person name="Feng L."/>
        </authorList>
    </citation>
    <scope>NUCLEOTIDE SEQUENCE</scope>
    <source>
        <strain evidence="12">AcaccaeLFYP115</strain>
    </source>
</reference>
<keyword evidence="3" id="KW-0004">4Fe-4S</keyword>
<dbReference type="SUPFAM" id="SSF54862">
    <property type="entry name" value="4Fe-4S ferredoxins"/>
    <property type="match status" value="1"/>
</dbReference>
<dbReference type="PROSITE" id="PS51379">
    <property type="entry name" value="4FE4S_FER_2"/>
    <property type="match status" value="1"/>
</dbReference>
<feature type="domain" description="Radical SAM core" evidence="11">
    <location>
        <begin position="17"/>
        <end position="298"/>
    </location>
</feature>
<evidence type="ECO:0000256" key="1">
    <source>
        <dbReference type="ARBA" id="ARBA00001966"/>
    </source>
</evidence>
<dbReference type="PANTHER" id="PTHR30352">
    <property type="entry name" value="PYRUVATE FORMATE-LYASE-ACTIVATING ENZYME"/>
    <property type="match status" value="1"/>
</dbReference>
<comment type="similarity">
    <text evidence="2">Belongs to the organic radical-activating enzymes family.</text>
</comment>
<dbReference type="InterPro" id="IPR013785">
    <property type="entry name" value="Aldolase_TIM"/>
</dbReference>
<dbReference type="PROSITE" id="PS01087">
    <property type="entry name" value="RADICAL_ACTIVATING"/>
    <property type="match status" value="1"/>
</dbReference>
<dbReference type="PIRSF" id="PIRSF000371">
    <property type="entry name" value="PFL_act_enz"/>
    <property type="match status" value="1"/>
</dbReference>
<dbReference type="InterPro" id="IPR001989">
    <property type="entry name" value="Radical_activat_CS"/>
</dbReference>
<dbReference type="InterPro" id="IPR034457">
    <property type="entry name" value="Organic_radical-activating"/>
</dbReference>
<proteinExistence type="inferred from homology"/>
<sequence>MIDQKVQIMEIERFAIHDGPGIRSVVFFQGCPLHCPWCANPESQQIKTHLFHSESKCTGCGHCLEHCPKQALYADDHHIKYHENCCIHCNKCVFGCLQSALSWVGKSCTIEEILKEIEKDDAYYQESQGGVTLSGGEVFTQFAALKSLLKELKKRNYHICIETCGEFETRLLEEVLGNVDLFLFDMKHSRADKLYQVTGGHLDLIKHNIQTIAQYHPDHIIIRVPVIPGFNDEYEVIEEIVEFAHQNKISKVELLPFHNLGKSKYDQMGIPYQYQSVPNMKAADLEKYTDIFLKYHVEGILGNKVLK</sequence>
<dbReference type="InterPro" id="IPR007197">
    <property type="entry name" value="rSAM"/>
</dbReference>
<dbReference type="SFLD" id="SFLDG01066">
    <property type="entry name" value="organic_radical-activating_enz"/>
    <property type="match status" value="1"/>
</dbReference>
<dbReference type="Pfam" id="PF04055">
    <property type="entry name" value="Radical_SAM"/>
    <property type="match status" value="1"/>
</dbReference>
<dbReference type="Gene3D" id="3.80.30.10">
    <property type="entry name" value="pyruvate-formate lyase- activating enzyme"/>
    <property type="match status" value="1"/>
</dbReference>
<dbReference type="InterPro" id="IPR012839">
    <property type="entry name" value="Organic_radical_activase"/>
</dbReference>
<evidence type="ECO:0000256" key="4">
    <source>
        <dbReference type="ARBA" id="ARBA00022691"/>
    </source>
</evidence>
<dbReference type="Pfam" id="PF00037">
    <property type="entry name" value="Fer4"/>
    <property type="match status" value="1"/>
</dbReference>
<keyword evidence="6 12" id="KW-0560">Oxidoreductase</keyword>
<dbReference type="GO" id="GO:0046872">
    <property type="term" value="F:metal ion binding"/>
    <property type="evidence" value="ECO:0007669"/>
    <property type="project" value="UniProtKB-KW"/>
</dbReference>
<comment type="catalytic activity">
    <reaction evidence="9">
        <text>glycyl-[protein] + reduced [flavodoxin] + S-adenosyl-L-methionine = glycin-2-yl radical-[protein] + semiquinone [flavodoxin] + 5'-deoxyadenosine + L-methionine + H(+)</text>
        <dbReference type="Rhea" id="RHEA:61976"/>
        <dbReference type="Rhea" id="RHEA-COMP:10622"/>
        <dbReference type="Rhea" id="RHEA-COMP:14480"/>
        <dbReference type="Rhea" id="RHEA-COMP:15993"/>
        <dbReference type="Rhea" id="RHEA-COMP:15994"/>
        <dbReference type="ChEBI" id="CHEBI:15378"/>
        <dbReference type="ChEBI" id="CHEBI:17319"/>
        <dbReference type="ChEBI" id="CHEBI:29947"/>
        <dbReference type="ChEBI" id="CHEBI:32722"/>
        <dbReference type="ChEBI" id="CHEBI:57618"/>
        <dbReference type="ChEBI" id="CHEBI:57844"/>
        <dbReference type="ChEBI" id="CHEBI:59789"/>
        <dbReference type="ChEBI" id="CHEBI:140311"/>
    </reaction>
</comment>
<dbReference type="AlphaFoldDB" id="A0A6N2S940"/>
<dbReference type="EC" id="1.97.1.-" evidence="12"/>
<dbReference type="SFLD" id="SFLDS00029">
    <property type="entry name" value="Radical_SAM"/>
    <property type="match status" value="1"/>
</dbReference>
<accession>A0A6N2S940</accession>